<comment type="similarity">
    <text evidence="7">Belongs to the major facilitator superfamily. Sugar transporter (TC 2.A.1.1) family.</text>
</comment>
<dbReference type="GO" id="GO:0005353">
    <property type="term" value="F:fructose transmembrane transporter activity"/>
    <property type="evidence" value="ECO:0007669"/>
    <property type="project" value="UniProtKB-ARBA"/>
</dbReference>
<feature type="domain" description="Major facilitator superfamily (MFS) profile" evidence="9">
    <location>
        <begin position="38"/>
        <end position="491"/>
    </location>
</feature>
<evidence type="ECO:0000256" key="8">
    <source>
        <dbReference type="SAM" id="Phobius"/>
    </source>
</evidence>
<reference evidence="10" key="1">
    <citation type="submission" date="2024-06" db="EMBL/GenBank/DDBJ databases">
        <authorList>
            <person name="Liu X."/>
            <person name="Lenzi L."/>
            <person name="Haldenby T S."/>
            <person name="Uol C."/>
        </authorList>
    </citation>
    <scope>NUCLEOTIDE SEQUENCE</scope>
</reference>
<evidence type="ECO:0000256" key="2">
    <source>
        <dbReference type="ARBA" id="ARBA00022448"/>
    </source>
</evidence>
<dbReference type="InterPro" id="IPR020846">
    <property type="entry name" value="MFS_dom"/>
</dbReference>
<feature type="transmembrane region" description="Helical" evidence="8">
    <location>
        <begin position="123"/>
        <end position="144"/>
    </location>
</feature>
<dbReference type="PROSITE" id="PS00216">
    <property type="entry name" value="SUGAR_TRANSPORT_1"/>
    <property type="match status" value="1"/>
</dbReference>
<dbReference type="EMBL" id="CAXLJL010000489">
    <property type="protein sequence ID" value="CAL5138259.1"/>
    <property type="molecule type" value="Genomic_DNA"/>
</dbReference>
<comment type="caution">
    <text evidence="10">The sequence shown here is derived from an EMBL/GenBank/DDBJ whole genome shotgun (WGS) entry which is preliminary data.</text>
</comment>
<feature type="transmembrane region" description="Helical" evidence="8">
    <location>
        <begin position="91"/>
        <end position="114"/>
    </location>
</feature>
<evidence type="ECO:0000256" key="1">
    <source>
        <dbReference type="ARBA" id="ARBA00004651"/>
    </source>
</evidence>
<feature type="transmembrane region" description="Helical" evidence="8">
    <location>
        <begin position="212"/>
        <end position="234"/>
    </location>
</feature>
<sequence>MGKITMATIPARSFIIVLGESEVNSPPTSLTPTLVLAVFNTCFGSSFLIGYNLGVLNLPANHIKDFLSETILHMNSSTAHIENRLLNPSFLYAQIGTIFVLAAAIGAFTCGWLAESLGRRNALLFNHVFAILGAAICGPCVMTQQATLLFVGRFLLGINSGISIGVVSIYLTEIAPRDLRGTIGACHQLAATVGIVVAYVLTMTYALNTRTLWPIAVVLGSVPALLSLVLLPFCPESPRFIFMRKNREADARKAFVRFSRMENVETFIGELREEIEVEKNQPEFRFRQLFVQRDLRMPVTIACLVQVFQQLSGINAVISYSSTILRTAGLLDEHIQFCVIAIGMINMIATAVSLPLLERAGRRTLLLWPTVVVGISLVLLTISVNLASQLTNPIAARTMGVLSAVLIFVYVGAFALGLGPIPALIVSEIFRQGPRAAAYSLSQCLQWLSNLLVLCSYPSINDAIGGYSFLPFLVVSVACWIFFFLFMPETRNRTFDEVARDLAFGNIVVGKRTATLFDRTVPVFTKDEDLDRQSTVSACTDVPI</sequence>
<dbReference type="InterPro" id="IPR036259">
    <property type="entry name" value="MFS_trans_sf"/>
</dbReference>
<feature type="transmembrane region" description="Helical" evidence="8">
    <location>
        <begin position="399"/>
        <end position="426"/>
    </location>
</feature>
<dbReference type="InterPro" id="IPR003663">
    <property type="entry name" value="Sugar/inositol_transpt"/>
</dbReference>
<feature type="transmembrane region" description="Helical" evidence="8">
    <location>
        <begin position="183"/>
        <end position="206"/>
    </location>
</feature>
<dbReference type="AlphaFoldDB" id="A0AAV2TPU2"/>
<keyword evidence="6 8" id="KW-0472">Membrane</keyword>
<dbReference type="FunFam" id="1.20.1250.20:FF:001511">
    <property type="entry name" value="Solute carrier family 2, facilitated glucose transporter member 5"/>
    <property type="match status" value="1"/>
</dbReference>
<evidence type="ECO:0000313" key="11">
    <source>
        <dbReference type="Proteomes" id="UP001497525"/>
    </source>
</evidence>
<feature type="transmembrane region" description="Helical" evidence="8">
    <location>
        <begin position="334"/>
        <end position="354"/>
    </location>
</feature>
<evidence type="ECO:0000256" key="4">
    <source>
        <dbReference type="ARBA" id="ARBA00022692"/>
    </source>
</evidence>
<evidence type="ECO:0000256" key="3">
    <source>
        <dbReference type="ARBA" id="ARBA00022475"/>
    </source>
</evidence>
<organism evidence="10 11">
    <name type="scientific">Calicophoron daubneyi</name>
    <name type="common">Rumen fluke</name>
    <name type="synonym">Paramphistomum daubneyi</name>
    <dbReference type="NCBI Taxonomy" id="300641"/>
    <lineage>
        <taxon>Eukaryota</taxon>
        <taxon>Metazoa</taxon>
        <taxon>Spiralia</taxon>
        <taxon>Lophotrochozoa</taxon>
        <taxon>Platyhelminthes</taxon>
        <taxon>Trematoda</taxon>
        <taxon>Digenea</taxon>
        <taxon>Plagiorchiida</taxon>
        <taxon>Pronocephalata</taxon>
        <taxon>Paramphistomoidea</taxon>
        <taxon>Paramphistomidae</taxon>
        <taxon>Calicophoron</taxon>
    </lineage>
</organism>
<dbReference type="SUPFAM" id="SSF103473">
    <property type="entry name" value="MFS general substrate transporter"/>
    <property type="match status" value="1"/>
</dbReference>
<accession>A0AAV2TPU2</accession>
<dbReference type="Pfam" id="PF00083">
    <property type="entry name" value="Sugar_tr"/>
    <property type="match status" value="1"/>
</dbReference>
<dbReference type="PRINTS" id="PR00171">
    <property type="entry name" value="SUGRTRNSPORT"/>
</dbReference>
<evidence type="ECO:0000256" key="7">
    <source>
        <dbReference type="RuleBase" id="RU003346"/>
    </source>
</evidence>
<keyword evidence="3" id="KW-1003">Cell membrane</keyword>
<evidence type="ECO:0000256" key="5">
    <source>
        <dbReference type="ARBA" id="ARBA00022989"/>
    </source>
</evidence>
<feature type="transmembrane region" description="Helical" evidence="8">
    <location>
        <begin position="150"/>
        <end position="171"/>
    </location>
</feature>
<feature type="transmembrane region" description="Helical" evidence="8">
    <location>
        <begin position="34"/>
        <end position="53"/>
    </location>
</feature>
<dbReference type="Proteomes" id="UP001497525">
    <property type="component" value="Unassembled WGS sequence"/>
</dbReference>
<dbReference type="PANTHER" id="PTHR23503:SF8">
    <property type="entry name" value="FACILITATED GLUCOSE TRANSPORTER PROTEIN 1"/>
    <property type="match status" value="1"/>
</dbReference>
<name>A0AAV2TPU2_CALDB</name>
<feature type="transmembrane region" description="Helical" evidence="8">
    <location>
        <begin position="366"/>
        <end position="387"/>
    </location>
</feature>
<dbReference type="Gene3D" id="1.20.1250.20">
    <property type="entry name" value="MFS general substrate transporter like domains"/>
    <property type="match status" value="1"/>
</dbReference>
<gene>
    <name evidence="10" type="ORF">CDAUBV1_LOCUS12863</name>
</gene>
<dbReference type="PROSITE" id="PS50850">
    <property type="entry name" value="MFS"/>
    <property type="match status" value="1"/>
</dbReference>
<protein>
    <recommendedName>
        <fullName evidence="9">Major facilitator superfamily (MFS) profile domain-containing protein</fullName>
    </recommendedName>
</protein>
<dbReference type="InterPro" id="IPR005828">
    <property type="entry name" value="MFS_sugar_transport-like"/>
</dbReference>
<keyword evidence="2 7" id="KW-0813">Transport</keyword>
<dbReference type="NCBIfam" id="TIGR00879">
    <property type="entry name" value="SP"/>
    <property type="match status" value="1"/>
</dbReference>
<evidence type="ECO:0000313" key="10">
    <source>
        <dbReference type="EMBL" id="CAL5138259.1"/>
    </source>
</evidence>
<dbReference type="InterPro" id="IPR005829">
    <property type="entry name" value="Sugar_transporter_CS"/>
</dbReference>
<feature type="transmembrane region" description="Helical" evidence="8">
    <location>
        <begin position="466"/>
        <end position="486"/>
    </location>
</feature>
<proteinExistence type="inferred from homology"/>
<dbReference type="PANTHER" id="PTHR23503">
    <property type="entry name" value="SOLUTE CARRIER FAMILY 2"/>
    <property type="match status" value="1"/>
</dbReference>
<evidence type="ECO:0000256" key="6">
    <source>
        <dbReference type="ARBA" id="ARBA00023136"/>
    </source>
</evidence>
<comment type="subcellular location">
    <subcellularLocation>
        <location evidence="1">Cell membrane</location>
        <topology evidence="1">Multi-pass membrane protein</topology>
    </subcellularLocation>
</comment>
<keyword evidence="5 8" id="KW-1133">Transmembrane helix</keyword>
<dbReference type="PROSITE" id="PS00217">
    <property type="entry name" value="SUGAR_TRANSPORT_2"/>
    <property type="match status" value="1"/>
</dbReference>
<dbReference type="InterPro" id="IPR045263">
    <property type="entry name" value="GLUT"/>
</dbReference>
<dbReference type="GO" id="GO:1990539">
    <property type="term" value="P:fructose import across plasma membrane"/>
    <property type="evidence" value="ECO:0007669"/>
    <property type="project" value="UniProtKB-ARBA"/>
</dbReference>
<evidence type="ECO:0000259" key="9">
    <source>
        <dbReference type="PROSITE" id="PS50850"/>
    </source>
</evidence>
<dbReference type="GO" id="GO:0005886">
    <property type="term" value="C:plasma membrane"/>
    <property type="evidence" value="ECO:0007669"/>
    <property type="project" value="UniProtKB-SubCell"/>
</dbReference>
<keyword evidence="4 8" id="KW-0812">Transmembrane</keyword>